<dbReference type="SUPFAM" id="SSF56784">
    <property type="entry name" value="HAD-like"/>
    <property type="match status" value="1"/>
</dbReference>
<gene>
    <name evidence="6" type="ORF">GTO87_05565</name>
</gene>
<reference evidence="6 7" key="1">
    <citation type="submission" date="2020-01" db="EMBL/GenBank/DDBJ databases">
        <title>Complete and circular genome sequences of six lactobacillus isolates from horses.</title>
        <authorList>
            <person name="Hassan H.M."/>
        </authorList>
    </citation>
    <scope>NUCLEOTIDE SEQUENCE [LARGE SCALE GENOMIC DNA]</scope>
    <source>
        <strain evidence="6 7">1A</strain>
    </source>
</reference>
<dbReference type="RefSeq" id="WP_180848414.1">
    <property type="nucleotide sequence ID" value="NZ_CP047418.1"/>
</dbReference>
<dbReference type="AlphaFoldDB" id="A0A7H9EKD7"/>
<dbReference type="NCBIfam" id="TIGR01509">
    <property type="entry name" value="HAD-SF-IA-v3"/>
    <property type="match status" value="1"/>
</dbReference>
<dbReference type="PANTHER" id="PTHR46193">
    <property type="entry name" value="6-PHOSPHOGLUCONATE PHOSPHATASE"/>
    <property type="match status" value="1"/>
</dbReference>
<dbReference type="SFLD" id="SFLDS00003">
    <property type="entry name" value="Haloacid_Dehalogenase"/>
    <property type="match status" value="1"/>
</dbReference>
<keyword evidence="4" id="KW-0460">Magnesium</keyword>
<comment type="similarity">
    <text evidence="2">Belongs to the HAD-like hydrolase superfamily. CbbY/CbbZ/Gph/YieH family.</text>
</comment>
<dbReference type="KEGG" id="lsw:GTO87_05565"/>
<evidence type="ECO:0000256" key="3">
    <source>
        <dbReference type="ARBA" id="ARBA00022723"/>
    </source>
</evidence>
<keyword evidence="3" id="KW-0479">Metal-binding</keyword>
<dbReference type="InterPro" id="IPR023214">
    <property type="entry name" value="HAD_sf"/>
</dbReference>
<dbReference type="SFLD" id="SFLDG01129">
    <property type="entry name" value="C1.5:_HAD__Beta-PGM__Phosphata"/>
    <property type="match status" value="1"/>
</dbReference>
<dbReference type="CDD" id="cd07505">
    <property type="entry name" value="HAD_BPGM-like"/>
    <property type="match status" value="1"/>
</dbReference>
<organism evidence="6 7">
    <name type="scientific">Ligilactobacillus saerimneri</name>
    <dbReference type="NCBI Taxonomy" id="228229"/>
    <lineage>
        <taxon>Bacteria</taxon>
        <taxon>Bacillati</taxon>
        <taxon>Bacillota</taxon>
        <taxon>Bacilli</taxon>
        <taxon>Lactobacillales</taxon>
        <taxon>Lactobacillaceae</taxon>
        <taxon>Ligilactobacillus</taxon>
    </lineage>
</organism>
<dbReference type="InterPro" id="IPR051600">
    <property type="entry name" value="Beta-PGM-like"/>
</dbReference>
<evidence type="ECO:0000256" key="1">
    <source>
        <dbReference type="ARBA" id="ARBA00001946"/>
    </source>
</evidence>
<dbReference type="InterPro" id="IPR023198">
    <property type="entry name" value="PGP-like_dom2"/>
</dbReference>
<name>A0A7H9EKD7_9LACO</name>
<accession>A0A7H9EKD7</accession>
<dbReference type="Proteomes" id="UP000510886">
    <property type="component" value="Chromosome"/>
</dbReference>
<dbReference type="GO" id="GO:0016787">
    <property type="term" value="F:hydrolase activity"/>
    <property type="evidence" value="ECO:0007669"/>
    <property type="project" value="UniProtKB-KW"/>
</dbReference>
<dbReference type="InterPro" id="IPR036412">
    <property type="entry name" value="HAD-like_sf"/>
</dbReference>
<dbReference type="Gene3D" id="3.40.50.1000">
    <property type="entry name" value="HAD superfamily/HAD-like"/>
    <property type="match status" value="1"/>
</dbReference>
<sequence length="218" mass="24083">METKLVIFDMDGVVIDSENLYYTALVEQAQAMGVPGITREYYRQFIGGGNERMVKIIAHDYHSDQLAHDLVWGSIDRVGDLVNQGHLELKPGFLTLTDYLMEHNIPFVLGSSSELSNVKRMLGKLGVYERFDAFITADDVQQAKPAPDIFLKAWEIGGQPDRQQTLIIEDSVNGIKAANAAQIPVIMVPDVLPPTPATQKATVAVLDDLVAVRDFIAN</sequence>
<evidence type="ECO:0000256" key="2">
    <source>
        <dbReference type="ARBA" id="ARBA00006171"/>
    </source>
</evidence>
<dbReference type="InterPro" id="IPR041492">
    <property type="entry name" value="HAD_2"/>
</dbReference>
<evidence type="ECO:0000313" key="6">
    <source>
        <dbReference type="EMBL" id="QLL78116.1"/>
    </source>
</evidence>
<dbReference type="Gene3D" id="1.10.150.240">
    <property type="entry name" value="Putative phosphatase, domain 2"/>
    <property type="match status" value="1"/>
</dbReference>
<dbReference type="Pfam" id="PF13419">
    <property type="entry name" value="HAD_2"/>
    <property type="match status" value="1"/>
</dbReference>
<protein>
    <submittedName>
        <fullName evidence="6">HAD-IA family hydrolase</fullName>
    </submittedName>
</protein>
<evidence type="ECO:0000313" key="7">
    <source>
        <dbReference type="Proteomes" id="UP000510886"/>
    </source>
</evidence>
<dbReference type="GO" id="GO:0046872">
    <property type="term" value="F:metal ion binding"/>
    <property type="evidence" value="ECO:0007669"/>
    <property type="project" value="UniProtKB-KW"/>
</dbReference>
<evidence type="ECO:0000256" key="4">
    <source>
        <dbReference type="ARBA" id="ARBA00022842"/>
    </source>
</evidence>
<comment type="cofactor">
    <cofactor evidence="1">
        <name>Mg(2+)</name>
        <dbReference type="ChEBI" id="CHEBI:18420"/>
    </cofactor>
</comment>
<evidence type="ECO:0000256" key="5">
    <source>
        <dbReference type="ARBA" id="ARBA00023277"/>
    </source>
</evidence>
<keyword evidence="6" id="KW-0378">Hydrolase</keyword>
<dbReference type="InterPro" id="IPR006439">
    <property type="entry name" value="HAD-SF_hydro_IA"/>
</dbReference>
<proteinExistence type="inferred from homology"/>
<dbReference type="EMBL" id="CP047418">
    <property type="protein sequence ID" value="QLL78116.1"/>
    <property type="molecule type" value="Genomic_DNA"/>
</dbReference>
<dbReference type="PANTHER" id="PTHR46193:SF18">
    <property type="entry name" value="HEXITOL PHOSPHATASE B"/>
    <property type="match status" value="1"/>
</dbReference>
<keyword evidence="5" id="KW-0119">Carbohydrate metabolism</keyword>